<dbReference type="InterPro" id="IPR036291">
    <property type="entry name" value="NAD(P)-bd_dom_sf"/>
</dbReference>
<dbReference type="InterPro" id="IPR002347">
    <property type="entry name" value="SDR_fam"/>
</dbReference>
<proteinExistence type="inferred from homology"/>
<dbReference type="SUPFAM" id="SSF51735">
    <property type="entry name" value="NAD(P)-binding Rossmann-fold domains"/>
    <property type="match status" value="1"/>
</dbReference>
<dbReference type="EMBL" id="JAQQWM010000008">
    <property type="protein sequence ID" value="KAK8052617.1"/>
    <property type="molecule type" value="Genomic_DNA"/>
</dbReference>
<comment type="similarity">
    <text evidence="1">Belongs to the short-chain dehydrogenases/reductases (SDR) family.</text>
</comment>
<evidence type="ECO:0000256" key="2">
    <source>
        <dbReference type="ARBA" id="ARBA00023002"/>
    </source>
</evidence>
<evidence type="ECO:0000313" key="3">
    <source>
        <dbReference type="EMBL" id="KAK8052617.1"/>
    </source>
</evidence>
<dbReference type="PANTHER" id="PTHR42901:SF1">
    <property type="entry name" value="ALCOHOL DEHYDROGENASE"/>
    <property type="match status" value="1"/>
</dbReference>
<protein>
    <submittedName>
        <fullName evidence="3">NADP(+)-dependent dehydrogenase</fullName>
    </submittedName>
</protein>
<keyword evidence="2" id="KW-0560">Oxidoreductase</keyword>
<dbReference type="Proteomes" id="UP001446871">
    <property type="component" value="Unassembled WGS sequence"/>
</dbReference>
<name>A0ABR1U133_9PEZI</name>
<dbReference type="CDD" id="cd05233">
    <property type="entry name" value="SDR_c"/>
    <property type="match status" value="1"/>
</dbReference>
<organism evidence="3 4">
    <name type="scientific">Apiospora saccharicola</name>
    <dbReference type="NCBI Taxonomy" id="335842"/>
    <lineage>
        <taxon>Eukaryota</taxon>
        <taxon>Fungi</taxon>
        <taxon>Dikarya</taxon>
        <taxon>Ascomycota</taxon>
        <taxon>Pezizomycotina</taxon>
        <taxon>Sordariomycetes</taxon>
        <taxon>Xylariomycetidae</taxon>
        <taxon>Amphisphaeriales</taxon>
        <taxon>Apiosporaceae</taxon>
        <taxon>Apiospora</taxon>
    </lineage>
</organism>
<evidence type="ECO:0000256" key="1">
    <source>
        <dbReference type="ARBA" id="ARBA00006484"/>
    </source>
</evidence>
<sequence>MQPPYPSLTPTWHNDVYPAIEYTNPSLRHEGQTVVITGAGSGIAQEAAEAWASAGVRRLVLVGRHEDRLQQTAAPLSKRHPEVQVDVVVGDVTQEASLEKLVGSLESWDVLVQGAGYLNDPATAAGCDMDDYWKAFEINVKGFVVIVKALLPKAAPGASVVALVGGSIVFPTSMLVGCSGYLVSKMALAKTVEFMSHENPDVAFYAVHPGMVDTDIFRRSGATPDMMAMDSRKLFAGFSLWVTLPEAKFLNGRFVWANWDIEELKQKKDEITSRTNLTFNMAGFPFTSS</sequence>
<dbReference type="Gene3D" id="3.40.50.720">
    <property type="entry name" value="NAD(P)-binding Rossmann-like Domain"/>
    <property type="match status" value="1"/>
</dbReference>
<accession>A0ABR1U133</accession>
<evidence type="ECO:0000313" key="4">
    <source>
        <dbReference type="Proteomes" id="UP001446871"/>
    </source>
</evidence>
<dbReference type="PANTHER" id="PTHR42901">
    <property type="entry name" value="ALCOHOL DEHYDROGENASE"/>
    <property type="match status" value="1"/>
</dbReference>
<gene>
    <name evidence="3" type="ORF">PG996_011918</name>
</gene>
<dbReference type="Pfam" id="PF00106">
    <property type="entry name" value="adh_short"/>
    <property type="match status" value="1"/>
</dbReference>
<reference evidence="3 4" key="1">
    <citation type="submission" date="2023-01" db="EMBL/GenBank/DDBJ databases">
        <title>Analysis of 21 Apiospora genomes using comparative genomics revels a genus with tremendous synthesis potential of carbohydrate active enzymes and secondary metabolites.</title>
        <authorList>
            <person name="Sorensen T."/>
        </authorList>
    </citation>
    <scope>NUCLEOTIDE SEQUENCE [LARGE SCALE GENOMIC DNA]</scope>
    <source>
        <strain evidence="3 4">CBS 83171</strain>
    </source>
</reference>
<keyword evidence="4" id="KW-1185">Reference proteome</keyword>
<comment type="caution">
    <text evidence="3">The sequence shown here is derived from an EMBL/GenBank/DDBJ whole genome shotgun (WGS) entry which is preliminary data.</text>
</comment>
<dbReference type="PRINTS" id="PR00081">
    <property type="entry name" value="GDHRDH"/>
</dbReference>